<dbReference type="InterPro" id="IPR019292">
    <property type="entry name" value="McrC"/>
</dbReference>
<keyword evidence="2" id="KW-1185">Reference proteome</keyword>
<proteinExistence type="predicted"/>
<dbReference type="PANTHER" id="PTHR38733">
    <property type="entry name" value="PROTEIN MCRC"/>
    <property type="match status" value="1"/>
</dbReference>
<evidence type="ECO:0000313" key="2">
    <source>
        <dbReference type="Proteomes" id="UP001565236"/>
    </source>
</evidence>
<evidence type="ECO:0000313" key="1">
    <source>
        <dbReference type="EMBL" id="MEY8662657.1"/>
    </source>
</evidence>
<protein>
    <submittedName>
        <fullName evidence="1">3-isopropylmalate dehydrogenase</fullName>
    </submittedName>
</protein>
<dbReference type="PANTHER" id="PTHR38733:SF1">
    <property type="entry name" value="TYPE IV METHYL-DIRECTED RESTRICTION ENZYME ECOKMCRBC"/>
    <property type="match status" value="1"/>
</dbReference>
<sequence length="444" mass="52183">MELTDNGRYSKSKFKKSYSQLAKQLLDHTLKDLVVAEDLLIFPMDLSQRSDLDKSAKIVESINNKVQFHNIVGFIGNDKENMIIRSRFSENNSDYFFRYLLQRVLNINIVNLETGMSSEEFFYQLLVYIFPKYLNSAMQKGIYKEYQKHEYNNSNVKGTLDTARHIRNNVPFRGNIAYTTREYTFDNSITQLIRHTIEFIRSSEFNKQNILQNSRVTQKNVAMIIEATPSYRYSDREKVLLFNKRRVLRHAYYTEYQLLKKLCLMILTGQKRGIGSGHEKIKGILFDISWLWEEYVNLILPSGFTHTENRNNNGGVKIYRRNYLISKTSKKHRNRSIYPDFYNEITIIDTKYKKLEASINRADLYQIISYMHILNSERAGVFYPTKNKSSLDKIGDLKGLGGTVFKYGMYIPQNTTSFEDFTNKMRHSEQEVLDKLLVEFSGED</sequence>
<accession>A0ABV4DSB8</accession>
<organism evidence="1 2">
    <name type="scientific">Ligilactobacillus faecis</name>
    <dbReference type="NCBI Taxonomy" id="762833"/>
    <lineage>
        <taxon>Bacteria</taxon>
        <taxon>Bacillati</taxon>
        <taxon>Bacillota</taxon>
        <taxon>Bacilli</taxon>
        <taxon>Lactobacillales</taxon>
        <taxon>Lactobacillaceae</taxon>
        <taxon>Ligilactobacillus</taxon>
    </lineage>
</organism>
<comment type="caution">
    <text evidence="1">The sequence shown here is derived from an EMBL/GenBank/DDBJ whole genome shotgun (WGS) entry which is preliminary data.</text>
</comment>
<dbReference type="Proteomes" id="UP001565236">
    <property type="component" value="Unassembled WGS sequence"/>
</dbReference>
<gene>
    <name evidence="1" type="ORF">AALT52_07140</name>
</gene>
<dbReference type="Pfam" id="PF10117">
    <property type="entry name" value="McrBC"/>
    <property type="match status" value="1"/>
</dbReference>
<reference evidence="1 2" key="1">
    <citation type="submission" date="2024-03" db="EMBL/GenBank/DDBJ databases">
        <title>Mouse gut bacterial collection (mGBC) of GemPharmatech.</title>
        <authorList>
            <person name="He Y."/>
            <person name="Dong L."/>
            <person name="Wu D."/>
            <person name="Gao X."/>
            <person name="Lin Z."/>
        </authorList>
    </citation>
    <scope>NUCLEOTIDE SEQUENCE [LARGE SCALE GENOMIC DNA]</scope>
    <source>
        <strain evidence="1 2">15-30</strain>
    </source>
</reference>
<name>A0ABV4DSB8_9LACO</name>
<dbReference type="RefSeq" id="WP_369942379.1">
    <property type="nucleotide sequence ID" value="NZ_JBCLUF010000024.1"/>
</dbReference>
<dbReference type="EMBL" id="JBCLUF010000024">
    <property type="protein sequence ID" value="MEY8662657.1"/>
    <property type="molecule type" value="Genomic_DNA"/>
</dbReference>